<protein>
    <recommendedName>
        <fullName evidence="12">Cyclic nucleotide-binding domain-containing protein</fullName>
    </recommendedName>
</protein>
<dbReference type="Pfam" id="PF16526">
    <property type="entry name" value="CLZ"/>
    <property type="match status" value="1"/>
</dbReference>
<dbReference type="GO" id="GO:0005223">
    <property type="term" value="F:intracellularly cGMP-activated cation channel activity"/>
    <property type="evidence" value="ECO:0007669"/>
    <property type="project" value="TreeGrafter"/>
</dbReference>
<dbReference type="SUPFAM" id="SSF51206">
    <property type="entry name" value="cAMP-binding domain-like"/>
    <property type="match status" value="1"/>
</dbReference>
<dbReference type="InterPro" id="IPR050866">
    <property type="entry name" value="CNG_cation_channel"/>
</dbReference>
<dbReference type="SMART" id="SM00100">
    <property type="entry name" value="cNMP"/>
    <property type="match status" value="1"/>
</dbReference>
<feature type="compositionally biased region" description="Polar residues" evidence="10">
    <location>
        <begin position="22"/>
        <end position="42"/>
    </location>
</feature>
<dbReference type="PANTHER" id="PTHR45638:SF11">
    <property type="entry name" value="CYCLIC NUCLEOTIDE-GATED CATION CHANNEL SUBUNIT A"/>
    <property type="match status" value="1"/>
</dbReference>
<dbReference type="PANTHER" id="PTHR45638">
    <property type="entry name" value="CYCLIC NUCLEOTIDE-GATED CATION CHANNEL SUBUNIT A"/>
    <property type="match status" value="1"/>
</dbReference>
<keyword evidence="2" id="KW-0813">Transport</keyword>
<dbReference type="GO" id="GO:0044877">
    <property type="term" value="F:protein-containing complex binding"/>
    <property type="evidence" value="ECO:0007669"/>
    <property type="project" value="TreeGrafter"/>
</dbReference>
<feature type="transmembrane region" description="Helical" evidence="11">
    <location>
        <begin position="415"/>
        <end position="437"/>
    </location>
</feature>
<dbReference type="InterPro" id="IPR005821">
    <property type="entry name" value="Ion_trans_dom"/>
</dbReference>
<dbReference type="FunFam" id="2.60.120.10:FF:000002">
    <property type="entry name" value="Cyclic nucleotide gated channel alpha 1a"/>
    <property type="match status" value="1"/>
</dbReference>
<accession>A0A8S1CBX0</accession>
<comment type="subcellular location">
    <subcellularLocation>
        <location evidence="1">Membrane</location>
        <topology evidence="1">Multi-pass membrane protein</topology>
    </subcellularLocation>
</comment>
<dbReference type="OrthoDB" id="421226at2759"/>
<dbReference type="Gene3D" id="1.10.287.70">
    <property type="match status" value="1"/>
</dbReference>
<dbReference type="EMBL" id="CADEPI010000033">
    <property type="protein sequence ID" value="CAB3367813.1"/>
    <property type="molecule type" value="Genomic_DNA"/>
</dbReference>
<reference evidence="13 14" key="1">
    <citation type="submission" date="2020-04" db="EMBL/GenBank/DDBJ databases">
        <authorList>
            <person name="Alioto T."/>
            <person name="Alioto T."/>
            <person name="Gomez Garrido J."/>
        </authorList>
    </citation>
    <scope>NUCLEOTIDE SEQUENCE [LARGE SCALE GENOMIC DNA]</scope>
</reference>
<name>A0A8S1CBX0_9INSE</name>
<evidence type="ECO:0000256" key="6">
    <source>
        <dbReference type="ARBA" id="ARBA00023136"/>
    </source>
</evidence>
<evidence type="ECO:0000256" key="3">
    <source>
        <dbReference type="ARBA" id="ARBA00022692"/>
    </source>
</evidence>
<dbReference type="InterPro" id="IPR000595">
    <property type="entry name" value="cNMP-bd_dom"/>
</dbReference>
<dbReference type="FunFam" id="1.10.287.630:FF:000001">
    <property type="entry name" value="Cyclic nucleotide-gated channel alpha 3"/>
    <property type="match status" value="1"/>
</dbReference>
<evidence type="ECO:0000256" key="1">
    <source>
        <dbReference type="ARBA" id="ARBA00004141"/>
    </source>
</evidence>
<feature type="coiled-coil region" evidence="9">
    <location>
        <begin position="654"/>
        <end position="681"/>
    </location>
</feature>
<dbReference type="PROSITE" id="PS00889">
    <property type="entry name" value="CNMP_BINDING_2"/>
    <property type="match status" value="1"/>
</dbReference>
<evidence type="ECO:0000256" key="8">
    <source>
        <dbReference type="ARBA" id="ARBA00023303"/>
    </source>
</evidence>
<comment type="caution">
    <text evidence="13">The sequence shown here is derived from an EMBL/GenBank/DDBJ whole genome shotgun (WGS) entry which is preliminary data.</text>
</comment>
<dbReference type="Pfam" id="PF00520">
    <property type="entry name" value="Ion_trans"/>
    <property type="match status" value="1"/>
</dbReference>
<dbReference type="CDD" id="cd00038">
    <property type="entry name" value="CAP_ED"/>
    <property type="match status" value="1"/>
</dbReference>
<evidence type="ECO:0000259" key="12">
    <source>
        <dbReference type="PROSITE" id="PS50042"/>
    </source>
</evidence>
<dbReference type="SUPFAM" id="SSF81324">
    <property type="entry name" value="Voltage-gated potassium channels"/>
    <property type="match status" value="1"/>
</dbReference>
<evidence type="ECO:0000256" key="11">
    <source>
        <dbReference type="SAM" id="Phobius"/>
    </source>
</evidence>
<keyword evidence="5" id="KW-0406">Ion transport</keyword>
<dbReference type="Gene3D" id="1.10.287.630">
    <property type="entry name" value="Helix hairpin bin"/>
    <property type="match status" value="1"/>
</dbReference>
<evidence type="ECO:0000256" key="5">
    <source>
        <dbReference type="ARBA" id="ARBA00023065"/>
    </source>
</evidence>
<dbReference type="GO" id="GO:0005222">
    <property type="term" value="F:intracellularly cAMP-activated cation channel activity"/>
    <property type="evidence" value="ECO:0007669"/>
    <property type="project" value="TreeGrafter"/>
</dbReference>
<keyword evidence="3 11" id="KW-0812">Transmembrane</keyword>
<feature type="domain" description="Cyclic nucleotide-binding" evidence="12">
    <location>
        <begin position="519"/>
        <end position="637"/>
    </location>
</feature>
<feature type="transmembrane region" description="Helical" evidence="11">
    <location>
        <begin position="165"/>
        <end position="188"/>
    </location>
</feature>
<dbReference type="GO" id="GO:0030553">
    <property type="term" value="F:cGMP binding"/>
    <property type="evidence" value="ECO:0007669"/>
    <property type="project" value="TreeGrafter"/>
</dbReference>
<feature type="region of interest" description="Disordered" evidence="10">
    <location>
        <begin position="1"/>
        <end position="85"/>
    </location>
</feature>
<dbReference type="PROSITE" id="PS00888">
    <property type="entry name" value="CNMP_BINDING_1"/>
    <property type="match status" value="1"/>
</dbReference>
<organism evidence="13 14">
    <name type="scientific">Cloeon dipterum</name>
    <dbReference type="NCBI Taxonomy" id="197152"/>
    <lineage>
        <taxon>Eukaryota</taxon>
        <taxon>Metazoa</taxon>
        <taxon>Ecdysozoa</taxon>
        <taxon>Arthropoda</taxon>
        <taxon>Hexapoda</taxon>
        <taxon>Insecta</taxon>
        <taxon>Pterygota</taxon>
        <taxon>Palaeoptera</taxon>
        <taxon>Ephemeroptera</taxon>
        <taxon>Pisciforma</taxon>
        <taxon>Baetidae</taxon>
        <taxon>Cloeon</taxon>
    </lineage>
</organism>
<dbReference type="GO" id="GO:0005886">
    <property type="term" value="C:plasma membrane"/>
    <property type="evidence" value="ECO:0007669"/>
    <property type="project" value="TreeGrafter"/>
</dbReference>
<dbReference type="InterPro" id="IPR018490">
    <property type="entry name" value="cNMP-bd_dom_sf"/>
</dbReference>
<dbReference type="InterPro" id="IPR014710">
    <property type="entry name" value="RmlC-like_jellyroll"/>
</dbReference>
<evidence type="ECO:0000313" key="13">
    <source>
        <dbReference type="EMBL" id="CAB3367813.1"/>
    </source>
</evidence>
<keyword evidence="9" id="KW-0175">Coiled coil</keyword>
<dbReference type="GO" id="GO:0017071">
    <property type="term" value="C:intracellular cyclic nucleotide activated cation channel complex"/>
    <property type="evidence" value="ECO:0007669"/>
    <property type="project" value="TreeGrafter"/>
</dbReference>
<feature type="compositionally biased region" description="Basic and acidic residues" evidence="10">
    <location>
        <begin position="69"/>
        <end position="78"/>
    </location>
</feature>
<feature type="transmembrane region" description="Helical" evidence="11">
    <location>
        <begin position="344"/>
        <end position="366"/>
    </location>
</feature>
<keyword evidence="8" id="KW-0407">Ion channel</keyword>
<evidence type="ECO:0000256" key="9">
    <source>
        <dbReference type="SAM" id="Coils"/>
    </source>
</evidence>
<keyword evidence="6 11" id="KW-0472">Membrane</keyword>
<dbReference type="PROSITE" id="PS50042">
    <property type="entry name" value="CNMP_BINDING_3"/>
    <property type="match status" value="1"/>
</dbReference>
<feature type="compositionally biased region" description="Polar residues" evidence="10">
    <location>
        <begin position="53"/>
        <end position="68"/>
    </location>
</feature>
<keyword evidence="4 11" id="KW-1133">Transmembrane helix</keyword>
<proteinExistence type="predicted"/>
<dbReference type="Pfam" id="PF00027">
    <property type="entry name" value="cNMP_binding"/>
    <property type="match status" value="1"/>
</dbReference>
<dbReference type="Gene3D" id="2.60.120.10">
    <property type="entry name" value="Jelly Rolls"/>
    <property type="match status" value="1"/>
</dbReference>
<dbReference type="InterPro" id="IPR032406">
    <property type="entry name" value="CLZ_dom"/>
</dbReference>
<evidence type="ECO:0000313" key="14">
    <source>
        <dbReference type="Proteomes" id="UP000494165"/>
    </source>
</evidence>
<evidence type="ECO:0000256" key="7">
    <source>
        <dbReference type="ARBA" id="ARBA00023286"/>
    </source>
</evidence>
<evidence type="ECO:0000256" key="4">
    <source>
        <dbReference type="ARBA" id="ARBA00022989"/>
    </source>
</evidence>
<evidence type="ECO:0000256" key="10">
    <source>
        <dbReference type="SAM" id="MobiDB-lite"/>
    </source>
</evidence>
<sequence>MCSSLMATQGDEIPAVEAAAKSSEQSNASPRSSHSAPPTTAVSAEEEQDAVAPSSNANASTTRLNSHQQDGEAQEKLQRKPSVLQKAGRWVRSRLGRPLADGDLEADGVNGPAEDPDYFLEKLALGASTQAMEGGVTSRGRCHCCGGGRVSCCPPAIDPSKPFHYQWLIVVTIAVLYNMVFVVGRAVFWELDNATPYLWFALDYLCDAIYLADMVVHAHEGYLEQGLMVRDTRLLRKNYFQSFRFKMDTVSVLPTDLLYVVLLRSAVGPSSGDAAAASNSSDLLSGNQVAGSPTPFRPCGAGPHVPCPVIVRINRLMRIPRLLEFFDRTETRTSYPNVCRILKVVLFILLIIHWNACIYFAISYAVGFGTDHWVYNITGARNSSLSRQYIYSFYWSTLTLTTIGETPQPETDAEYLFVVIDFLAGVLIFATIVGNIGSMITNMNAARVEFQNRMDGIKQYMAFRRVSPVLASRVIRWFDYLWANKQALDEGRVLSALPDPLKAELAIHVHLDALRRVRLFQDCEPGLLVELVLRLTLQVFSPGDYVCRKGDVGKEMYIVKRGRLIVVADDGRTAFATLGAGSVFGEVSILNIPGNRTGNRRTANVRSVGYSDVFCLAKADLWRALEDYPEARRSLLERGCQLLRKDGLLDEDELKKAEAENESIKDKVKRLEEQMGKIQKYVHHLQMENDAHKAVISQLQNGNT</sequence>
<keyword evidence="14" id="KW-1185">Reference proteome</keyword>
<evidence type="ECO:0000256" key="2">
    <source>
        <dbReference type="ARBA" id="ARBA00022448"/>
    </source>
</evidence>
<keyword evidence="7" id="KW-1071">Ligand-gated ion channel</keyword>
<dbReference type="InterPro" id="IPR018488">
    <property type="entry name" value="cNMP-bd_CS"/>
</dbReference>
<dbReference type="Proteomes" id="UP000494165">
    <property type="component" value="Unassembled WGS sequence"/>
</dbReference>
<dbReference type="AlphaFoldDB" id="A0A8S1CBX0"/>
<gene>
    <name evidence="13" type="ORF">CLODIP_2_CD11808</name>
</gene>